<dbReference type="Pfam" id="PF07651">
    <property type="entry name" value="ANTH"/>
    <property type="match status" value="1"/>
</dbReference>
<dbReference type="AlphaFoldDB" id="A0A822Y4C3"/>
<dbReference type="GO" id="GO:0005545">
    <property type="term" value="F:1-phosphatidylinositol binding"/>
    <property type="evidence" value="ECO:0007669"/>
    <property type="project" value="InterPro"/>
</dbReference>
<dbReference type="InterPro" id="IPR014712">
    <property type="entry name" value="ANTH_dom_sf"/>
</dbReference>
<proteinExistence type="predicted"/>
<keyword evidence="3" id="KW-1185">Reference proteome</keyword>
<organism evidence="2 3">
    <name type="scientific">Nelumbo nucifera</name>
    <name type="common">Sacred lotus</name>
    <dbReference type="NCBI Taxonomy" id="4432"/>
    <lineage>
        <taxon>Eukaryota</taxon>
        <taxon>Viridiplantae</taxon>
        <taxon>Streptophyta</taxon>
        <taxon>Embryophyta</taxon>
        <taxon>Tracheophyta</taxon>
        <taxon>Spermatophyta</taxon>
        <taxon>Magnoliopsida</taxon>
        <taxon>Proteales</taxon>
        <taxon>Nelumbonaceae</taxon>
        <taxon>Nelumbo</taxon>
    </lineage>
</organism>
<evidence type="ECO:0000313" key="3">
    <source>
        <dbReference type="Proteomes" id="UP000607653"/>
    </source>
</evidence>
<sequence>MARTNRIVIVAPYLVAKESFQIYYDIAEVVAILVDWFMELEVPSYAKVHEIFTQLSKQFESSESTELANPFILVLAFLPVTTGADALLLAPVVKLTGVATVLVRVSGRHNV</sequence>
<dbReference type="Proteomes" id="UP000607653">
    <property type="component" value="Unassembled WGS sequence"/>
</dbReference>
<comment type="caution">
    <text evidence="2">The sequence shown here is derived from an EMBL/GenBank/DDBJ whole genome shotgun (WGS) entry which is preliminary data.</text>
</comment>
<name>A0A822Y4C3_NELNU</name>
<dbReference type="EMBL" id="DUZY01000002">
    <property type="protein sequence ID" value="DAD26843.1"/>
    <property type="molecule type" value="Genomic_DNA"/>
</dbReference>
<dbReference type="InterPro" id="IPR011417">
    <property type="entry name" value="ANTH_dom"/>
</dbReference>
<evidence type="ECO:0000259" key="1">
    <source>
        <dbReference type="Pfam" id="PF07651"/>
    </source>
</evidence>
<evidence type="ECO:0000313" key="2">
    <source>
        <dbReference type="EMBL" id="DAD26843.1"/>
    </source>
</evidence>
<dbReference type="GO" id="GO:0030276">
    <property type="term" value="F:clathrin binding"/>
    <property type="evidence" value="ECO:0007669"/>
    <property type="project" value="InterPro"/>
</dbReference>
<gene>
    <name evidence="2" type="ORF">HUJ06_028311</name>
</gene>
<dbReference type="SUPFAM" id="SSF89009">
    <property type="entry name" value="GAT-like domain"/>
    <property type="match status" value="1"/>
</dbReference>
<reference evidence="2 3" key="1">
    <citation type="journal article" date="2020" name="Mol. Biol. Evol.">
        <title>Distinct Expression and Methylation Patterns for Genes with Different Fates following a Single Whole-Genome Duplication in Flowering Plants.</title>
        <authorList>
            <person name="Shi T."/>
            <person name="Rahmani R.S."/>
            <person name="Gugger P.F."/>
            <person name="Wang M."/>
            <person name="Li H."/>
            <person name="Zhang Y."/>
            <person name="Li Z."/>
            <person name="Wang Q."/>
            <person name="Van de Peer Y."/>
            <person name="Marchal K."/>
            <person name="Chen J."/>
        </authorList>
    </citation>
    <scope>NUCLEOTIDE SEQUENCE [LARGE SCALE GENOMIC DNA]</scope>
    <source>
        <tissue evidence="2">Leaf</tissue>
    </source>
</reference>
<dbReference type="GO" id="GO:0048268">
    <property type="term" value="P:clathrin coat assembly"/>
    <property type="evidence" value="ECO:0007669"/>
    <property type="project" value="InterPro"/>
</dbReference>
<dbReference type="Gene3D" id="1.20.58.150">
    <property type="entry name" value="ANTH domain"/>
    <property type="match status" value="1"/>
</dbReference>
<dbReference type="GO" id="GO:0030136">
    <property type="term" value="C:clathrin-coated vesicle"/>
    <property type="evidence" value="ECO:0007669"/>
    <property type="project" value="InterPro"/>
</dbReference>
<feature type="domain" description="AP180 N-terminal homology (ANTH)" evidence="1">
    <location>
        <begin position="2"/>
        <end position="61"/>
    </location>
</feature>
<protein>
    <recommendedName>
        <fullName evidence="1">AP180 N-terminal homology (ANTH) domain-containing protein</fullName>
    </recommendedName>
</protein>
<accession>A0A822Y4C3</accession>